<dbReference type="Gene3D" id="3.40.462.20">
    <property type="match status" value="1"/>
</dbReference>
<dbReference type="InterPro" id="IPR016166">
    <property type="entry name" value="FAD-bd_PCMH"/>
</dbReference>
<feature type="region of interest" description="Disordered" evidence="6">
    <location>
        <begin position="676"/>
        <end position="698"/>
    </location>
</feature>
<dbReference type="GeneID" id="24106046"/>
<feature type="compositionally biased region" description="Basic and acidic residues" evidence="6">
    <location>
        <begin position="686"/>
        <end position="698"/>
    </location>
</feature>
<dbReference type="PROSITE" id="PS51387">
    <property type="entry name" value="FAD_PCMH"/>
    <property type="match status" value="1"/>
</dbReference>
<protein>
    <recommendedName>
        <fullName evidence="7">FAD-binding PCMH-type domain-containing protein</fullName>
    </recommendedName>
</protein>
<keyword evidence="9" id="KW-1185">Reference proteome</keyword>
<dbReference type="InterPro" id="IPR006093">
    <property type="entry name" value="Oxy_OxRdtase_FAD_BS"/>
</dbReference>
<dbReference type="InterPro" id="IPR016169">
    <property type="entry name" value="FAD-bd_PCMH_sub2"/>
</dbReference>
<proteinExistence type="inferred from homology"/>
<keyword evidence="3" id="KW-0285">Flavoprotein</keyword>
<dbReference type="PROSITE" id="PS00862">
    <property type="entry name" value="OX2_COVAL_FAD"/>
    <property type="match status" value="1"/>
</dbReference>
<dbReference type="HOGENOM" id="CLU_018354_10_1_1"/>
<keyword evidence="5" id="KW-0560">Oxidoreductase</keyword>
<evidence type="ECO:0000313" key="8">
    <source>
        <dbReference type="EMBL" id="GAC93180.1"/>
    </source>
</evidence>
<dbReference type="OrthoDB" id="415825at2759"/>
<evidence type="ECO:0000256" key="5">
    <source>
        <dbReference type="ARBA" id="ARBA00023002"/>
    </source>
</evidence>
<evidence type="ECO:0000256" key="3">
    <source>
        <dbReference type="ARBA" id="ARBA00022630"/>
    </source>
</evidence>
<gene>
    <name evidence="8" type="ORF">PHSY_000743</name>
</gene>
<dbReference type="PANTHER" id="PTHR42973">
    <property type="entry name" value="BINDING OXIDOREDUCTASE, PUTATIVE (AFU_ORTHOLOGUE AFUA_1G17690)-RELATED"/>
    <property type="match status" value="1"/>
</dbReference>
<accession>R9P4Z0</accession>
<dbReference type="eggNOG" id="ENOG502QVGN">
    <property type="taxonomic scope" value="Eukaryota"/>
</dbReference>
<organism evidence="8 9">
    <name type="scientific">Pseudozyma hubeiensis (strain SY62)</name>
    <name type="common">Yeast</name>
    <dbReference type="NCBI Taxonomy" id="1305764"/>
    <lineage>
        <taxon>Eukaryota</taxon>
        <taxon>Fungi</taxon>
        <taxon>Dikarya</taxon>
        <taxon>Basidiomycota</taxon>
        <taxon>Ustilaginomycotina</taxon>
        <taxon>Ustilaginomycetes</taxon>
        <taxon>Ustilaginales</taxon>
        <taxon>Ustilaginaceae</taxon>
        <taxon>Pseudozyma</taxon>
    </lineage>
</organism>
<dbReference type="Proteomes" id="UP000014071">
    <property type="component" value="Unassembled WGS sequence"/>
</dbReference>
<dbReference type="EMBL" id="DF238773">
    <property type="protein sequence ID" value="GAC93180.1"/>
    <property type="molecule type" value="Genomic_DNA"/>
</dbReference>
<dbReference type="SUPFAM" id="SSF56176">
    <property type="entry name" value="FAD-binding/transporter-associated domain-like"/>
    <property type="match status" value="1"/>
</dbReference>
<evidence type="ECO:0000259" key="7">
    <source>
        <dbReference type="PROSITE" id="PS51387"/>
    </source>
</evidence>
<comment type="cofactor">
    <cofactor evidence="1">
        <name>FAD</name>
        <dbReference type="ChEBI" id="CHEBI:57692"/>
    </cofactor>
</comment>
<dbReference type="Pfam" id="PF01565">
    <property type="entry name" value="FAD_binding_4"/>
    <property type="match status" value="1"/>
</dbReference>
<dbReference type="PANTHER" id="PTHR42973:SF39">
    <property type="entry name" value="FAD-BINDING PCMH-TYPE DOMAIN-CONTAINING PROTEIN"/>
    <property type="match status" value="1"/>
</dbReference>
<evidence type="ECO:0000256" key="4">
    <source>
        <dbReference type="ARBA" id="ARBA00022827"/>
    </source>
</evidence>
<keyword evidence="4" id="KW-0274">FAD</keyword>
<dbReference type="Gene3D" id="3.30.465.10">
    <property type="match status" value="1"/>
</dbReference>
<dbReference type="STRING" id="1305764.R9P4Z0"/>
<reference evidence="9" key="1">
    <citation type="journal article" date="2013" name="Genome Announc.">
        <title>Draft genome sequence of the basidiomycetous yeast-like fungus Pseudozyma hubeiensis SY62, which produces an abundant amount of the biosurfactant mannosylerythritol lipids.</title>
        <authorList>
            <person name="Konishi M."/>
            <person name="Hatada Y."/>
            <person name="Horiuchi J."/>
        </authorList>
    </citation>
    <scope>NUCLEOTIDE SEQUENCE [LARGE SCALE GENOMIC DNA]</scope>
    <source>
        <strain evidence="9">SY62</strain>
    </source>
</reference>
<dbReference type="GO" id="GO:0016491">
    <property type="term" value="F:oxidoreductase activity"/>
    <property type="evidence" value="ECO:0007669"/>
    <property type="project" value="UniProtKB-KW"/>
</dbReference>
<dbReference type="AlphaFoldDB" id="R9P4Z0"/>
<evidence type="ECO:0000256" key="1">
    <source>
        <dbReference type="ARBA" id="ARBA00001974"/>
    </source>
</evidence>
<feature type="domain" description="FAD-binding PCMH-type" evidence="7">
    <location>
        <begin position="204"/>
        <end position="380"/>
    </location>
</feature>
<evidence type="ECO:0000313" key="9">
    <source>
        <dbReference type="Proteomes" id="UP000014071"/>
    </source>
</evidence>
<dbReference type="InterPro" id="IPR050416">
    <property type="entry name" value="FAD-linked_Oxidoreductase"/>
</dbReference>
<evidence type="ECO:0000256" key="2">
    <source>
        <dbReference type="ARBA" id="ARBA00005466"/>
    </source>
</evidence>
<sequence length="698" mass="76535">MSLAMNVSRLGEAPPLYSQQLADSAFGRYNQKDRQPCALSPYRAAKLPDQAPFPFRVSSRTKLVELALNIDPMTNTVKNPSERVSLNGRPHTEDAVGHLHLAFTLILQDRIVHHYRRYLSRSIARSTAMRPLWLSHPAVTTALLLAVASAVTIEPSKDAPLPSRSVSATRLRHCLDQAGIEVIAPDTSPADVYFQASASDNVVFHYNPALITYPNSASDVQRAVQCVSDHSDAPIAARSGGHSFAGFGSGGKDGSVIIDLARLNSVVSHPKESTVEIGPGARLGDVVKGLWQQGDARRAMSTGTCAAVGVGGLSLCGGFGPMSRKWGLTTDNILEADIVLANGSLVTVSEHNYPDLIWAIRGSGSFFGVVTRFLFRSYDASHPVISFEYHWAPSIDNVDKVLAVISAVQAFALQPALSNDLGLHIQLRKPSQSDPQPSQNRPLSIEVKGIFLGATAQWNELQARLKKELQAHSAPPSDSETVTSRNYLELMQDWDDFGKGEHKLDTQAIHKQHNNFVTKSSLTLRRNQGFDKQALRPLLDYIWDTSLGAGLDVELPDGKHAFWAWNIYFELFGGGSPAHSQDSAKKLSSFPHRDGLWLIQTAVGTAAHMDLARSGHLYARELDARINRAIESSGLGRGGYSCYVDSELTEQEWTSMYYGSSIPRLEDIKMQVDPDNLFRNPQTLGSRKEIEARRRATK</sequence>
<dbReference type="GO" id="GO:0071949">
    <property type="term" value="F:FAD binding"/>
    <property type="evidence" value="ECO:0007669"/>
    <property type="project" value="InterPro"/>
</dbReference>
<dbReference type="RefSeq" id="XP_012186767.1">
    <property type="nucleotide sequence ID" value="XM_012331377.1"/>
</dbReference>
<dbReference type="InterPro" id="IPR012951">
    <property type="entry name" value="BBE"/>
</dbReference>
<dbReference type="InterPro" id="IPR006094">
    <property type="entry name" value="Oxid_FAD_bind_N"/>
</dbReference>
<evidence type="ECO:0000256" key="6">
    <source>
        <dbReference type="SAM" id="MobiDB-lite"/>
    </source>
</evidence>
<dbReference type="Pfam" id="PF08031">
    <property type="entry name" value="BBE"/>
    <property type="match status" value="1"/>
</dbReference>
<name>R9P4Z0_PSEHS</name>
<comment type="similarity">
    <text evidence="2">Belongs to the oxygen-dependent FAD-linked oxidoreductase family.</text>
</comment>
<dbReference type="InterPro" id="IPR036318">
    <property type="entry name" value="FAD-bd_PCMH-like_sf"/>
</dbReference>